<keyword evidence="8" id="KW-1185">Reference proteome</keyword>
<comment type="caution">
    <text evidence="7">The sequence shown here is derived from an EMBL/GenBank/DDBJ whole genome shotgun (WGS) entry which is preliminary data.</text>
</comment>
<feature type="transmembrane region" description="Helical" evidence="5">
    <location>
        <begin position="84"/>
        <end position="109"/>
    </location>
</feature>
<evidence type="ECO:0000256" key="2">
    <source>
        <dbReference type="ARBA" id="ARBA00022692"/>
    </source>
</evidence>
<keyword evidence="3 5" id="KW-1133">Transmembrane helix</keyword>
<evidence type="ECO:0000256" key="3">
    <source>
        <dbReference type="ARBA" id="ARBA00022989"/>
    </source>
</evidence>
<dbReference type="RefSeq" id="WP_376985692.1">
    <property type="nucleotide sequence ID" value="NZ_JBHRWW010000015.1"/>
</dbReference>
<name>A0ABV7WM44_9MICO</name>
<evidence type="ECO:0000313" key="8">
    <source>
        <dbReference type="Proteomes" id="UP001595685"/>
    </source>
</evidence>
<proteinExistence type="predicted"/>
<evidence type="ECO:0000256" key="1">
    <source>
        <dbReference type="ARBA" id="ARBA00004127"/>
    </source>
</evidence>
<evidence type="ECO:0000259" key="6">
    <source>
        <dbReference type="Pfam" id="PF02656"/>
    </source>
</evidence>
<accession>A0ABV7WM44</accession>
<dbReference type="EMBL" id="JBHRWW010000015">
    <property type="protein sequence ID" value="MFC3690072.1"/>
    <property type="molecule type" value="Genomic_DNA"/>
</dbReference>
<organism evidence="7 8">
    <name type="scientific">Aquipuribacter hungaricus</name>
    <dbReference type="NCBI Taxonomy" id="545624"/>
    <lineage>
        <taxon>Bacteria</taxon>
        <taxon>Bacillati</taxon>
        <taxon>Actinomycetota</taxon>
        <taxon>Actinomycetes</taxon>
        <taxon>Micrococcales</taxon>
        <taxon>Intrasporangiaceae</taxon>
        <taxon>Aquipuribacter</taxon>
    </lineage>
</organism>
<dbReference type="Pfam" id="PF02656">
    <property type="entry name" value="DUF202"/>
    <property type="match status" value="1"/>
</dbReference>
<feature type="transmembrane region" description="Helical" evidence="5">
    <location>
        <begin position="44"/>
        <end position="63"/>
    </location>
</feature>
<dbReference type="InterPro" id="IPR003807">
    <property type="entry name" value="DUF202"/>
</dbReference>
<keyword evidence="4 5" id="KW-0472">Membrane</keyword>
<sequence>MTGHLLDAGLQPERTRLAWRRTTLAVLTGAALSARLLPEVLGPAGMVLALVALAGAGALAVLADRRSRQVVRALRDGGPPPGAGALALLAGGTSAAAAVAAVGVLVHAAG</sequence>
<keyword evidence="2 5" id="KW-0812">Transmembrane</keyword>
<feature type="domain" description="DUF202" evidence="6">
    <location>
        <begin position="8"/>
        <end position="73"/>
    </location>
</feature>
<comment type="subcellular location">
    <subcellularLocation>
        <location evidence="1">Endomembrane system</location>
        <topology evidence="1">Multi-pass membrane protein</topology>
    </subcellularLocation>
</comment>
<gene>
    <name evidence="7" type="ORF">ACFOLH_17130</name>
</gene>
<evidence type="ECO:0000256" key="4">
    <source>
        <dbReference type="ARBA" id="ARBA00023136"/>
    </source>
</evidence>
<dbReference type="Proteomes" id="UP001595685">
    <property type="component" value="Unassembled WGS sequence"/>
</dbReference>
<evidence type="ECO:0000256" key="5">
    <source>
        <dbReference type="SAM" id="Phobius"/>
    </source>
</evidence>
<evidence type="ECO:0000313" key="7">
    <source>
        <dbReference type="EMBL" id="MFC3690072.1"/>
    </source>
</evidence>
<protein>
    <submittedName>
        <fullName evidence="7">DUF202 domain-containing protein</fullName>
    </submittedName>
</protein>
<reference evidence="8" key="1">
    <citation type="journal article" date="2019" name="Int. J. Syst. Evol. Microbiol.">
        <title>The Global Catalogue of Microorganisms (GCM) 10K type strain sequencing project: providing services to taxonomists for standard genome sequencing and annotation.</title>
        <authorList>
            <consortium name="The Broad Institute Genomics Platform"/>
            <consortium name="The Broad Institute Genome Sequencing Center for Infectious Disease"/>
            <person name="Wu L."/>
            <person name="Ma J."/>
        </authorList>
    </citation>
    <scope>NUCLEOTIDE SEQUENCE [LARGE SCALE GENOMIC DNA]</scope>
    <source>
        <strain evidence="8">NCAIM B.02333</strain>
    </source>
</reference>